<sequence>TADYTINSPAAASVYNTSDILPVSWTTTSNSDKTVNVTLAHGEAQNLQPDVVMCMNIAPNVGQCNYTIGNLTSRRDYAVIVGNVNNPGHEGISSYFTINSTGPLPPPSGCPKFVIIALKHYHVVALVVSAEVHLITAELAAIQHIVSIISAPVNNTCGGVTYTADYPCCSPFKFCGDSEDYYGEGCDPASSFNEECVNLINPQISQ</sequence>
<feature type="non-terminal residue" evidence="1">
    <location>
        <position position="206"/>
    </location>
</feature>
<dbReference type="AlphaFoldDB" id="A0A9N9F3P3"/>
<organism evidence="1 2">
    <name type="scientific">Dentiscutata erythropus</name>
    <dbReference type="NCBI Taxonomy" id="1348616"/>
    <lineage>
        <taxon>Eukaryota</taxon>
        <taxon>Fungi</taxon>
        <taxon>Fungi incertae sedis</taxon>
        <taxon>Mucoromycota</taxon>
        <taxon>Glomeromycotina</taxon>
        <taxon>Glomeromycetes</taxon>
        <taxon>Diversisporales</taxon>
        <taxon>Gigasporaceae</taxon>
        <taxon>Dentiscutata</taxon>
    </lineage>
</organism>
<evidence type="ECO:0000313" key="2">
    <source>
        <dbReference type="Proteomes" id="UP000789405"/>
    </source>
</evidence>
<accession>A0A9N9F3P3</accession>
<gene>
    <name evidence="1" type="ORF">DERYTH_LOCUS3188</name>
</gene>
<evidence type="ECO:0000313" key="1">
    <source>
        <dbReference type="EMBL" id="CAG8506967.1"/>
    </source>
</evidence>
<protein>
    <submittedName>
        <fullName evidence="1">27863_t:CDS:1</fullName>
    </submittedName>
</protein>
<comment type="caution">
    <text evidence="1">The sequence shown here is derived from an EMBL/GenBank/DDBJ whole genome shotgun (WGS) entry which is preliminary data.</text>
</comment>
<proteinExistence type="predicted"/>
<keyword evidence="2" id="KW-1185">Reference proteome</keyword>
<name>A0A9N9F3P3_9GLOM</name>
<dbReference type="EMBL" id="CAJVPY010001096">
    <property type="protein sequence ID" value="CAG8506967.1"/>
    <property type="molecule type" value="Genomic_DNA"/>
</dbReference>
<dbReference type="Proteomes" id="UP000789405">
    <property type="component" value="Unassembled WGS sequence"/>
</dbReference>
<reference evidence="1" key="1">
    <citation type="submission" date="2021-06" db="EMBL/GenBank/DDBJ databases">
        <authorList>
            <person name="Kallberg Y."/>
            <person name="Tangrot J."/>
            <person name="Rosling A."/>
        </authorList>
    </citation>
    <scope>NUCLEOTIDE SEQUENCE</scope>
    <source>
        <strain evidence="1">MA453B</strain>
    </source>
</reference>
<dbReference type="OrthoDB" id="2269410at2759"/>